<comment type="caution">
    <text evidence="1">The sequence shown here is derived from an EMBL/GenBank/DDBJ whole genome shotgun (WGS) entry which is preliminary data.</text>
</comment>
<dbReference type="AlphaFoldDB" id="A0A9X7J4J7"/>
<evidence type="ECO:0000313" key="2">
    <source>
        <dbReference type="Proteomes" id="UP000239430"/>
    </source>
</evidence>
<evidence type="ECO:0000313" key="1">
    <source>
        <dbReference type="EMBL" id="PRR76296.1"/>
    </source>
</evidence>
<dbReference type="EMBL" id="PVXL01000021">
    <property type="protein sequence ID" value="PRR76296.1"/>
    <property type="molecule type" value="Genomic_DNA"/>
</dbReference>
<dbReference type="Proteomes" id="UP000239430">
    <property type="component" value="Unassembled WGS sequence"/>
</dbReference>
<protein>
    <submittedName>
        <fullName evidence="1">Uncharacterized protein</fullName>
    </submittedName>
</protein>
<sequence length="68" mass="7592">MPQYEVKAPSGRKLVVEARDSSQAKRLACKKWGIKPSDYWCGVTSLKARKVDKTKEERRNGRGQGAGV</sequence>
<name>A0A9X7J4J7_9FIRM</name>
<proteinExistence type="predicted"/>
<dbReference type="RefSeq" id="WP_054936337.1">
    <property type="nucleotide sequence ID" value="NZ_PVXL01000021.1"/>
</dbReference>
<accession>A0A9X7J4J7</accession>
<gene>
    <name evidence="1" type="ORF">MOST_04570</name>
</gene>
<keyword evidence="2" id="KW-1185">Reference proteome</keyword>
<reference evidence="1 2" key="1">
    <citation type="submission" date="2018-03" db="EMBL/GenBank/DDBJ databases">
        <title>Genome sequence of Moorella stamsii DSM 26217.</title>
        <authorList>
            <person name="Poehlein A."/>
            <person name="Daniel R."/>
        </authorList>
    </citation>
    <scope>NUCLEOTIDE SEQUENCE [LARGE SCALE GENOMIC DNA]</scope>
    <source>
        <strain evidence="2">DSM 26217</strain>
    </source>
</reference>
<organism evidence="1 2">
    <name type="scientific">Neomoorella stamsii</name>
    <dbReference type="NCBI Taxonomy" id="1266720"/>
    <lineage>
        <taxon>Bacteria</taxon>
        <taxon>Bacillati</taxon>
        <taxon>Bacillota</taxon>
        <taxon>Clostridia</taxon>
        <taxon>Neomoorellales</taxon>
        <taxon>Neomoorellaceae</taxon>
        <taxon>Neomoorella</taxon>
    </lineage>
</organism>